<dbReference type="EMBL" id="JAQSJE010000005">
    <property type="protein sequence ID" value="MDD0824039.1"/>
    <property type="molecule type" value="Genomic_DNA"/>
</dbReference>
<accession>A0ABT5MPD4</accession>
<comment type="caution">
    <text evidence="1">The sequence shown here is derived from an EMBL/GenBank/DDBJ whole genome shotgun (WGS) entry which is preliminary data.</text>
</comment>
<evidence type="ECO:0000313" key="1">
    <source>
        <dbReference type="EMBL" id="MDD0824039.1"/>
    </source>
</evidence>
<organism evidence="1 2">
    <name type="scientific">Mannheimia cairinae</name>
    <dbReference type="NCBI Taxonomy" id="3025936"/>
    <lineage>
        <taxon>Bacteria</taxon>
        <taxon>Pseudomonadati</taxon>
        <taxon>Pseudomonadota</taxon>
        <taxon>Gammaproteobacteria</taxon>
        <taxon>Pasteurellales</taxon>
        <taxon>Pasteurellaceae</taxon>
        <taxon>Mannheimia</taxon>
    </lineage>
</organism>
<dbReference type="Proteomes" id="UP001221909">
    <property type="component" value="Unassembled WGS sequence"/>
</dbReference>
<sequence>MTPNIIKYPFSKMVNLWPNASLIRINQNEDFFPEMKEGKATIFEHDIATTLYDLVQLKQQDQEVNNG</sequence>
<gene>
    <name evidence="1" type="ORF">PTQ27_06120</name>
</gene>
<reference evidence="1 2" key="1">
    <citation type="submission" date="2023-02" db="EMBL/GenBank/DDBJ databases">
        <title>Mannheimia cairiniae sp. nov., a novel species of Mannheimia obtained from moscovy ducks (Cairina moschata) and reclassification of Mannheimia ovis as heterotypic synonym of Mannheimia pernigra.</title>
        <authorList>
            <person name="Christensen H."/>
        </authorList>
    </citation>
    <scope>NUCLEOTIDE SEQUENCE [LARGE SCALE GENOMIC DNA]</scope>
    <source>
        <strain evidence="1 2">AT1</strain>
    </source>
</reference>
<name>A0ABT5MPD4_9PAST</name>
<dbReference type="RefSeq" id="WP_273749731.1">
    <property type="nucleotide sequence ID" value="NZ_JAQSJE010000005.1"/>
</dbReference>
<evidence type="ECO:0000313" key="2">
    <source>
        <dbReference type="Proteomes" id="UP001221909"/>
    </source>
</evidence>
<keyword evidence="2" id="KW-1185">Reference proteome</keyword>
<proteinExistence type="predicted"/>
<protein>
    <submittedName>
        <fullName evidence="1">Uncharacterized protein</fullName>
    </submittedName>
</protein>